<dbReference type="PROSITE" id="PS01331">
    <property type="entry name" value="THYMIDYLATE_KINASE"/>
    <property type="match status" value="1"/>
</dbReference>
<comment type="function">
    <text evidence="10">Phosphorylation of dTMP to form dTDP in both de novo and salvage pathways of dTTP synthesis.</text>
</comment>
<comment type="caution">
    <text evidence="12">The sequence shown here is derived from an EMBL/GenBank/DDBJ whole genome shotgun (WGS) entry which is preliminary data.</text>
</comment>
<dbReference type="PANTHER" id="PTHR10344:SF4">
    <property type="entry name" value="UMP-CMP KINASE 2, MITOCHONDRIAL"/>
    <property type="match status" value="1"/>
</dbReference>
<dbReference type="InterPro" id="IPR018094">
    <property type="entry name" value="Thymidylate_kinase"/>
</dbReference>
<dbReference type="CDD" id="cd01672">
    <property type="entry name" value="TMPK"/>
    <property type="match status" value="1"/>
</dbReference>
<dbReference type="InterPro" id="IPR018095">
    <property type="entry name" value="Thymidylate_kin_CS"/>
</dbReference>
<evidence type="ECO:0000256" key="9">
    <source>
        <dbReference type="ARBA" id="ARBA00048743"/>
    </source>
</evidence>
<evidence type="ECO:0000256" key="8">
    <source>
        <dbReference type="ARBA" id="ARBA00022840"/>
    </source>
</evidence>
<keyword evidence="13" id="KW-1185">Reference proteome</keyword>
<dbReference type="Proteomes" id="UP001183619">
    <property type="component" value="Unassembled WGS sequence"/>
</dbReference>
<dbReference type="EC" id="2.7.4.9" evidence="2 10"/>
<keyword evidence="7 10" id="KW-0418">Kinase</keyword>
<evidence type="ECO:0000256" key="4">
    <source>
        <dbReference type="ARBA" id="ARBA00022679"/>
    </source>
</evidence>
<evidence type="ECO:0000313" key="13">
    <source>
        <dbReference type="Proteomes" id="UP001183619"/>
    </source>
</evidence>
<comment type="caution">
    <text evidence="10">Lacks conserved residue(s) required for the propagation of feature annotation.</text>
</comment>
<protein>
    <recommendedName>
        <fullName evidence="3 10">Thymidylate kinase</fullName>
        <ecNumber evidence="2 10">2.7.4.9</ecNumber>
    </recommendedName>
    <alternativeName>
        <fullName evidence="10">dTMP kinase</fullName>
    </alternativeName>
</protein>
<proteinExistence type="inferred from homology"/>
<comment type="similarity">
    <text evidence="1 10">Belongs to the thymidylate kinase family.</text>
</comment>
<keyword evidence="4 10" id="KW-0808">Transferase</keyword>
<keyword evidence="5 10" id="KW-0545">Nucleotide biosynthesis</keyword>
<evidence type="ECO:0000256" key="3">
    <source>
        <dbReference type="ARBA" id="ARBA00017144"/>
    </source>
</evidence>
<evidence type="ECO:0000256" key="7">
    <source>
        <dbReference type="ARBA" id="ARBA00022777"/>
    </source>
</evidence>
<dbReference type="InterPro" id="IPR027417">
    <property type="entry name" value="P-loop_NTPase"/>
</dbReference>
<comment type="catalytic activity">
    <reaction evidence="9 10">
        <text>dTMP + ATP = dTDP + ADP</text>
        <dbReference type="Rhea" id="RHEA:13517"/>
        <dbReference type="ChEBI" id="CHEBI:30616"/>
        <dbReference type="ChEBI" id="CHEBI:58369"/>
        <dbReference type="ChEBI" id="CHEBI:63528"/>
        <dbReference type="ChEBI" id="CHEBI:456216"/>
        <dbReference type="EC" id="2.7.4.9"/>
    </reaction>
</comment>
<dbReference type="RefSeq" id="WP_277104716.1">
    <property type="nucleotide sequence ID" value="NZ_BAAAJS010000047.1"/>
</dbReference>
<organism evidence="12 13">
    <name type="scientific">Corynebacterium felinum</name>
    <dbReference type="NCBI Taxonomy" id="131318"/>
    <lineage>
        <taxon>Bacteria</taxon>
        <taxon>Bacillati</taxon>
        <taxon>Actinomycetota</taxon>
        <taxon>Actinomycetes</taxon>
        <taxon>Mycobacteriales</taxon>
        <taxon>Corynebacteriaceae</taxon>
        <taxon>Corynebacterium</taxon>
    </lineage>
</organism>
<dbReference type="NCBIfam" id="NF005923">
    <property type="entry name" value="PRK07933.1"/>
    <property type="match status" value="1"/>
</dbReference>
<dbReference type="Pfam" id="PF02223">
    <property type="entry name" value="Thymidylate_kin"/>
    <property type="match status" value="1"/>
</dbReference>
<keyword evidence="6 10" id="KW-0547">Nucleotide-binding</keyword>
<dbReference type="Gene3D" id="3.40.50.300">
    <property type="entry name" value="P-loop containing nucleotide triphosphate hydrolases"/>
    <property type="match status" value="1"/>
</dbReference>
<dbReference type="GO" id="GO:0004798">
    <property type="term" value="F:dTMP kinase activity"/>
    <property type="evidence" value="ECO:0007669"/>
    <property type="project" value="UniProtKB-EC"/>
</dbReference>
<name>A0ABU2BAA4_9CORY</name>
<evidence type="ECO:0000259" key="11">
    <source>
        <dbReference type="Pfam" id="PF02223"/>
    </source>
</evidence>
<evidence type="ECO:0000256" key="1">
    <source>
        <dbReference type="ARBA" id="ARBA00009776"/>
    </source>
</evidence>
<evidence type="ECO:0000256" key="10">
    <source>
        <dbReference type="HAMAP-Rule" id="MF_00165"/>
    </source>
</evidence>
<dbReference type="PANTHER" id="PTHR10344">
    <property type="entry name" value="THYMIDYLATE KINASE"/>
    <property type="match status" value="1"/>
</dbReference>
<dbReference type="EMBL" id="JAVDYF010000001">
    <property type="protein sequence ID" value="MDR7354914.1"/>
    <property type="molecule type" value="Genomic_DNA"/>
</dbReference>
<keyword evidence="8 10" id="KW-0067">ATP-binding</keyword>
<feature type="domain" description="Thymidylate kinase-like" evidence="11">
    <location>
        <begin position="5"/>
        <end position="179"/>
    </location>
</feature>
<evidence type="ECO:0000256" key="2">
    <source>
        <dbReference type="ARBA" id="ARBA00012980"/>
    </source>
</evidence>
<evidence type="ECO:0000313" key="12">
    <source>
        <dbReference type="EMBL" id="MDR7354914.1"/>
    </source>
</evidence>
<accession>A0ABU2BAA4</accession>
<dbReference type="HAMAP" id="MF_00165">
    <property type="entry name" value="Thymidylate_kinase"/>
    <property type="match status" value="1"/>
</dbReference>
<dbReference type="SUPFAM" id="SSF52540">
    <property type="entry name" value="P-loop containing nucleoside triphosphate hydrolases"/>
    <property type="match status" value="1"/>
</dbReference>
<evidence type="ECO:0000256" key="5">
    <source>
        <dbReference type="ARBA" id="ARBA00022727"/>
    </source>
</evidence>
<dbReference type="InterPro" id="IPR039430">
    <property type="entry name" value="Thymidylate_kin-like_dom"/>
</dbReference>
<reference evidence="12 13" key="1">
    <citation type="submission" date="2023-07" db="EMBL/GenBank/DDBJ databases">
        <title>Sequencing the genomes of 1000 actinobacteria strains.</title>
        <authorList>
            <person name="Klenk H.-P."/>
        </authorList>
    </citation>
    <scope>NUCLEOTIDE SEQUENCE [LARGE SCALE GENOMIC DNA]</scope>
    <source>
        <strain evidence="12 13">DSM 44508</strain>
    </source>
</reference>
<sequence length="210" mass="23315">MIVAIEGIDGAGKNTLVNALMSTLDAEIIQFPRYEHSIHAALAQKALYGHMGDLTDSIYGMATLFALDRAEIKEHLNTFATDPNKVLLLDRYVASNAAYSAARANDDKLTEWVADLEFTQLGLPAPTLQILLNTPPELAAQRAATRESEQTHRVRDRYEADGGLQRRTADAYLKLAEKNWRSPWIIANPDEHATDIAEKIAHFLNTCTRA</sequence>
<evidence type="ECO:0000256" key="6">
    <source>
        <dbReference type="ARBA" id="ARBA00022741"/>
    </source>
</evidence>
<gene>
    <name evidence="10" type="primary">tmk</name>
    <name evidence="12" type="ORF">J2S37_001452</name>
</gene>